<dbReference type="EMBL" id="JBIAQY010000001">
    <property type="protein sequence ID" value="MFF3566977.1"/>
    <property type="molecule type" value="Genomic_DNA"/>
</dbReference>
<dbReference type="RefSeq" id="WP_157186456.1">
    <property type="nucleotide sequence ID" value="NZ_JBIAQY010000001.1"/>
</dbReference>
<accession>A0ABW6RSJ6</accession>
<evidence type="ECO:0000313" key="3">
    <source>
        <dbReference type="Proteomes" id="UP001601992"/>
    </source>
</evidence>
<comment type="caution">
    <text evidence="2">The sequence shown here is derived from an EMBL/GenBank/DDBJ whole genome shotgun (WGS) entry which is preliminary data.</text>
</comment>
<gene>
    <name evidence="2" type="ORF">ACFYXQ_04255</name>
</gene>
<organism evidence="2 3">
    <name type="scientific">Nocardia jiangxiensis</name>
    <dbReference type="NCBI Taxonomy" id="282685"/>
    <lineage>
        <taxon>Bacteria</taxon>
        <taxon>Bacillati</taxon>
        <taxon>Actinomycetota</taxon>
        <taxon>Actinomycetes</taxon>
        <taxon>Mycobacteriales</taxon>
        <taxon>Nocardiaceae</taxon>
        <taxon>Nocardia</taxon>
    </lineage>
</organism>
<name>A0ABW6RSJ6_9NOCA</name>
<feature type="region of interest" description="Disordered" evidence="1">
    <location>
        <begin position="1"/>
        <end position="52"/>
    </location>
</feature>
<proteinExistence type="predicted"/>
<protein>
    <submittedName>
        <fullName evidence="2">Uncharacterized protein</fullName>
    </submittedName>
</protein>
<reference evidence="2 3" key="1">
    <citation type="submission" date="2024-10" db="EMBL/GenBank/DDBJ databases">
        <title>The Natural Products Discovery Center: Release of the First 8490 Sequenced Strains for Exploring Actinobacteria Biosynthetic Diversity.</title>
        <authorList>
            <person name="Kalkreuter E."/>
            <person name="Kautsar S.A."/>
            <person name="Yang D."/>
            <person name="Bader C.D."/>
            <person name="Teijaro C.N."/>
            <person name="Fluegel L."/>
            <person name="Davis C.M."/>
            <person name="Simpson J.R."/>
            <person name="Lauterbach L."/>
            <person name="Steele A.D."/>
            <person name="Gui C."/>
            <person name="Meng S."/>
            <person name="Li G."/>
            <person name="Viehrig K."/>
            <person name="Ye F."/>
            <person name="Su P."/>
            <person name="Kiefer A.F."/>
            <person name="Nichols A."/>
            <person name="Cepeda A.J."/>
            <person name="Yan W."/>
            <person name="Fan B."/>
            <person name="Jiang Y."/>
            <person name="Adhikari A."/>
            <person name="Zheng C.-J."/>
            <person name="Schuster L."/>
            <person name="Cowan T.M."/>
            <person name="Smanski M.J."/>
            <person name="Chevrette M.G."/>
            <person name="De Carvalho L.P.S."/>
            <person name="Shen B."/>
        </authorList>
    </citation>
    <scope>NUCLEOTIDE SEQUENCE [LARGE SCALE GENOMIC DNA]</scope>
    <source>
        <strain evidence="2 3">NPDC002593</strain>
    </source>
</reference>
<evidence type="ECO:0000313" key="2">
    <source>
        <dbReference type="EMBL" id="MFF3566977.1"/>
    </source>
</evidence>
<keyword evidence="3" id="KW-1185">Reference proteome</keyword>
<sequence>MDQENGPKPELFSHSTVAVPTPANATAEAKAQRPIFSSAPAAPPTTPADHDR</sequence>
<feature type="compositionally biased region" description="Low complexity" evidence="1">
    <location>
        <begin position="16"/>
        <end position="29"/>
    </location>
</feature>
<dbReference type="Proteomes" id="UP001601992">
    <property type="component" value="Unassembled WGS sequence"/>
</dbReference>
<evidence type="ECO:0000256" key="1">
    <source>
        <dbReference type="SAM" id="MobiDB-lite"/>
    </source>
</evidence>